<keyword evidence="1 5" id="KW-0963">Cytoplasm</keyword>
<dbReference type="InterPro" id="IPR011006">
    <property type="entry name" value="CheY-like_superfamily"/>
</dbReference>
<dbReference type="GO" id="GO:0008984">
    <property type="term" value="F:protein-glutamate methylesterase activity"/>
    <property type="evidence" value="ECO:0007669"/>
    <property type="project" value="UniProtKB-UniRule"/>
</dbReference>
<protein>
    <recommendedName>
        <fullName evidence="5">Protein-glutamate methylesterase/protein-glutamine glutaminase</fullName>
        <ecNumber evidence="5">3.1.1.61</ecNumber>
        <ecNumber evidence="5">3.5.1.44</ecNumber>
    </recommendedName>
</protein>
<comment type="subcellular location">
    <subcellularLocation>
        <location evidence="5">Cytoplasm</location>
    </subcellularLocation>
</comment>
<dbReference type="InterPro" id="IPR008248">
    <property type="entry name" value="CheB-like"/>
</dbReference>
<dbReference type="Pfam" id="PF00072">
    <property type="entry name" value="Response_reg"/>
    <property type="match status" value="1"/>
</dbReference>
<dbReference type="InterPro" id="IPR035909">
    <property type="entry name" value="CheB_C"/>
</dbReference>
<dbReference type="NCBIfam" id="NF001965">
    <property type="entry name" value="PRK00742.1"/>
    <property type="match status" value="1"/>
</dbReference>
<dbReference type="SUPFAM" id="SSF52172">
    <property type="entry name" value="CheY-like"/>
    <property type="match status" value="1"/>
</dbReference>
<comment type="PTM">
    <text evidence="5">Phosphorylated by CheA. Phosphorylation of the N-terminal regulatory domain activates the methylesterase activity.</text>
</comment>
<dbReference type="CDD" id="cd16432">
    <property type="entry name" value="CheB_Rec"/>
    <property type="match status" value="1"/>
</dbReference>
<dbReference type="Gene3D" id="3.40.50.2300">
    <property type="match status" value="1"/>
</dbReference>
<evidence type="ECO:0000256" key="7">
    <source>
        <dbReference type="PROSITE-ProRule" id="PRU00169"/>
    </source>
</evidence>
<dbReference type="RefSeq" id="WP_132951151.1">
    <property type="nucleotide sequence ID" value="NZ_SLXU01000005.1"/>
</dbReference>
<evidence type="ECO:0000256" key="2">
    <source>
        <dbReference type="ARBA" id="ARBA00022500"/>
    </source>
</evidence>
<evidence type="ECO:0000259" key="8">
    <source>
        <dbReference type="PROSITE" id="PS50110"/>
    </source>
</evidence>
<evidence type="ECO:0000259" key="9">
    <source>
        <dbReference type="PROSITE" id="PS50122"/>
    </source>
</evidence>
<dbReference type="EMBL" id="SLXU01000005">
    <property type="protein sequence ID" value="TCP61368.1"/>
    <property type="molecule type" value="Genomic_DNA"/>
</dbReference>
<dbReference type="Pfam" id="PF01339">
    <property type="entry name" value="CheB_methylest"/>
    <property type="match status" value="1"/>
</dbReference>
<evidence type="ECO:0000313" key="11">
    <source>
        <dbReference type="Proteomes" id="UP000295050"/>
    </source>
</evidence>
<name>A0A4R2RFS8_9RHOB</name>
<evidence type="ECO:0000256" key="4">
    <source>
        <dbReference type="ARBA" id="ARBA00048267"/>
    </source>
</evidence>
<sequence>MEKTSIDPVRVLVVDDSALVRHILVRGLSQDRRIKVVGQASNPYQARDLLVELEPDVITLDVEMPRMNGVEFLRRFMPVAPTPTVMISSLTQQGTQLSLDALAAGAVDVIGKPTIGLADGWPLQMQEICDRVHAAGRTRLRQCARPGIPAPPRPQPQPLTAPDDGASGLICIGCSTGGVEALSRILPMFPAGCPPILVVQHMPAGFTAPFARRLDSLCQIGVREAVDGDDLVPGIALIAPGGLRHMALEKTRTRPKVRLVEGAPVKYSRPAVDVLFHSAARLPSLGLRAALLTGMGKDGAEGLLAIRQAGGRTCAQDEASSVVFGMPGAAVTIGAAQAVLPLDQVPAFLLSRIGVAAARNG</sequence>
<accession>A0A4R2RFS8</accession>
<dbReference type="PANTHER" id="PTHR42872">
    <property type="entry name" value="PROTEIN-GLUTAMATE METHYLESTERASE/PROTEIN-GLUTAMINE GLUTAMINASE"/>
    <property type="match status" value="1"/>
</dbReference>
<feature type="active site" evidence="5 6">
    <location>
        <position position="298"/>
    </location>
</feature>
<evidence type="ECO:0000256" key="3">
    <source>
        <dbReference type="ARBA" id="ARBA00022801"/>
    </source>
</evidence>
<keyword evidence="5 7" id="KW-0597">Phosphoprotein</keyword>
<feature type="domain" description="CheB-type methylesterase" evidence="9">
    <location>
        <begin position="158"/>
        <end position="356"/>
    </location>
</feature>
<dbReference type="GO" id="GO:0000156">
    <property type="term" value="F:phosphorelay response regulator activity"/>
    <property type="evidence" value="ECO:0007669"/>
    <property type="project" value="InterPro"/>
</dbReference>
<evidence type="ECO:0000256" key="5">
    <source>
        <dbReference type="HAMAP-Rule" id="MF_00099"/>
    </source>
</evidence>
<comment type="function">
    <text evidence="5">Involved in chemotaxis. Part of a chemotaxis signal transduction system that modulates chemotaxis in response to various stimuli. Catalyzes the demethylation of specific methylglutamate residues introduced into the chemoreceptors (methyl-accepting chemotaxis proteins or MCP) by CheR. Also mediates the irreversible deamidation of specific glutamine residues to glutamic acid.</text>
</comment>
<comment type="similarity">
    <text evidence="5">Belongs to the CheB family.</text>
</comment>
<evidence type="ECO:0000313" key="10">
    <source>
        <dbReference type="EMBL" id="TCP61368.1"/>
    </source>
</evidence>
<dbReference type="Gene3D" id="3.40.50.180">
    <property type="entry name" value="Methylesterase CheB, C-terminal domain"/>
    <property type="match status" value="1"/>
</dbReference>
<dbReference type="CDD" id="cd17541">
    <property type="entry name" value="REC_CheB-like"/>
    <property type="match status" value="1"/>
</dbReference>
<feature type="modified residue" description="4-aspartylphosphate" evidence="5 7">
    <location>
        <position position="61"/>
    </location>
</feature>
<proteinExistence type="inferred from homology"/>
<dbReference type="SMART" id="SM00448">
    <property type="entry name" value="REC"/>
    <property type="match status" value="1"/>
</dbReference>
<comment type="caution">
    <text evidence="10">The sequence shown here is derived from an EMBL/GenBank/DDBJ whole genome shotgun (WGS) entry which is preliminary data.</text>
</comment>
<dbReference type="AlphaFoldDB" id="A0A4R2RFS8"/>
<dbReference type="HAMAP" id="MF_00099">
    <property type="entry name" value="CheB_chemtxs"/>
    <property type="match status" value="1"/>
</dbReference>
<reference evidence="10 11" key="1">
    <citation type="submission" date="2019-03" db="EMBL/GenBank/DDBJ databases">
        <title>Genomic Encyclopedia of Type Strains, Phase IV (KMG-IV): sequencing the most valuable type-strain genomes for metagenomic binning, comparative biology and taxonomic classification.</title>
        <authorList>
            <person name="Goeker M."/>
        </authorList>
    </citation>
    <scope>NUCLEOTIDE SEQUENCE [LARGE SCALE GENOMIC DNA]</scope>
    <source>
        <strain evidence="10 11">DSM 24766</strain>
    </source>
</reference>
<dbReference type="InterPro" id="IPR001789">
    <property type="entry name" value="Sig_transdc_resp-reg_receiver"/>
</dbReference>
<dbReference type="OrthoDB" id="9793421at2"/>
<dbReference type="PROSITE" id="PS50110">
    <property type="entry name" value="RESPONSE_REGULATORY"/>
    <property type="match status" value="1"/>
</dbReference>
<dbReference type="Proteomes" id="UP000295050">
    <property type="component" value="Unassembled WGS sequence"/>
</dbReference>
<keyword evidence="3 5" id="KW-0378">Hydrolase</keyword>
<evidence type="ECO:0000256" key="1">
    <source>
        <dbReference type="ARBA" id="ARBA00022490"/>
    </source>
</evidence>
<gene>
    <name evidence="5" type="primary">cheB</name>
    <name evidence="10" type="ORF">EV663_10586</name>
</gene>
<feature type="active site" evidence="5 6">
    <location>
        <position position="201"/>
    </location>
</feature>
<dbReference type="InterPro" id="IPR000673">
    <property type="entry name" value="Sig_transdc_resp-reg_Me-estase"/>
</dbReference>
<dbReference type="EC" id="3.1.1.61" evidence="5"/>
<dbReference type="SUPFAM" id="SSF52738">
    <property type="entry name" value="Methylesterase CheB, C-terminal domain"/>
    <property type="match status" value="1"/>
</dbReference>
<organism evidence="10 11">
    <name type="scientific">Rhodovulum bhavnagarense</name>
    <dbReference type="NCBI Taxonomy" id="992286"/>
    <lineage>
        <taxon>Bacteria</taxon>
        <taxon>Pseudomonadati</taxon>
        <taxon>Pseudomonadota</taxon>
        <taxon>Alphaproteobacteria</taxon>
        <taxon>Rhodobacterales</taxon>
        <taxon>Paracoccaceae</taxon>
        <taxon>Rhodovulum</taxon>
    </lineage>
</organism>
<feature type="domain" description="Response regulatory" evidence="8">
    <location>
        <begin position="10"/>
        <end position="127"/>
    </location>
</feature>
<dbReference type="GO" id="GO:0005737">
    <property type="term" value="C:cytoplasm"/>
    <property type="evidence" value="ECO:0007669"/>
    <property type="project" value="UniProtKB-SubCell"/>
</dbReference>
<keyword evidence="2 5" id="KW-0145">Chemotaxis</keyword>
<comment type="catalytic activity">
    <reaction evidence="4 5">
        <text>[protein]-L-glutamate 5-O-methyl ester + H2O = L-glutamyl-[protein] + methanol + H(+)</text>
        <dbReference type="Rhea" id="RHEA:23236"/>
        <dbReference type="Rhea" id="RHEA-COMP:10208"/>
        <dbReference type="Rhea" id="RHEA-COMP:10311"/>
        <dbReference type="ChEBI" id="CHEBI:15377"/>
        <dbReference type="ChEBI" id="CHEBI:15378"/>
        <dbReference type="ChEBI" id="CHEBI:17790"/>
        <dbReference type="ChEBI" id="CHEBI:29973"/>
        <dbReference type="ChEBI" id="CHEBI:82795"/>
        <dbReference type="EC" id="3.1.1.61"/>
    </reaction>
</comment>
<feature type="active site" evidence="5 6">
    <location>
        <position position="175"/>
    </location>
</feature>
<dbReference type="PIRSF" id="PIRSF000876">
    <property type="entry name" value="RR_chemtxs_CheB"/>
    <property type="match status" value="1"/>
</dbReference>
<evidence type="ECO:0000256" key="6">
    <source>
        <dbReference type="PROSITE-ProRule" id="PRU00050"/>
    </source>
</evidence>
<comment type="catalytic activity">
    <reaction evidence="5">
        <text>L-glutaminyl-[protein] + H2O = L-glutamyl-[protein] + NH4(+)</text>
        <dbReference type="Rhea" id="RHEA:16441"/>
        <dbReference type="Rhea" id="RHEA-COMP:10207"/>
        <dbReference type="Rhea" id="RHEA-COMP:10208"/>
        <dbReference type="ChEBI" id="CHEBI:15377"/>
        <dbReference type="ChEBI" id="CHEBI:28938"/>
        <dbReference type="ChEBI" id="CHEBI:29973"/>
        <dbReference type="ChEBI" id="CHEBI:30011"/>
        <dbReference type="EC" id="3.5.1.44"/>
    </reaction>
</comment>
<dbReference type="GO" id="GO:0050568">
    <property type="term" value="F:protein-glutamine glutaminase activity"/>
    <property type="evidence" value="ECO:0007669"/>
    <property type="project" value="UniProtKB-UniRule"/>
</dbReference>
<dbReference type="GO" id="GO:0006935">
    <property type="term" value="P:chemotaxis"/>
    <property type="evidence" value="ECO:0007669"/>
    <property type="project" value="UniProtKB-UniRule"/>
</dbReference>
<dbReference type="EC" id="3.5.1.44" evidence="5"/>
<dbReference type="PANTHER" id="PTHR42872:SF6">
    <property type="entry name" value="PROTEIN-GLUTAMATE METHYLESTERASE_PROTEIN-GLUTAMINE GLUTAMINASE"/>
    <property type="match status" value="1"/>
</dbReference>
<comment type="domain">
    <text evidence="5">Contains a C-terminal catalytic domain, and an N-terminal region which modulates catalytic activity.</text>
</comment>
<keyword evidence="11" id="KW-1185">Reference proteome</keyword>
<dbReference type="PROSITE" id="PS50122">
    <property type="entry name" value="CHEB"/>
    <property type="match status" value="1"/>
</dbReference>